<dbReference type="InterPro" id="IPR036117">
    <property type="entry name" value="DhaL_dom_sf"/>
</dbReference>
<dbReference type="PANTHER" id="PTHR33434:SF4">
    <property type="entry name" value="PHOSPHATASE PROTEIN"/>
    <property type="match status" value="1"/>
</dbReference>
<dbReference type="Pfam" id="PF02734">
    <property type="entry name" value="Dak2"/>
    <property type="match status" value="1"/>
</dbReference>
<dbReference type="SMART" id="SM01121">
    <property type="entry name" value="Dak1_2"/>
    <property type="match status" value="1"/>
</dbReference>
<dbReference type="Pfam" id="PF21645">
    <property type="entry name" value="FakA-like_M"/>
    <property type="match status" value="1"/>
</dbReference>
<gene>
    <name evidence="2" type="ORF">UFOPK3547_00937</name>
</gene>
<protein>
    <submittedName>
        <fullName evidence="2">Unannotated protein</fullName>
    </submittedName>
</protein>
<dbReference type="PROSITE" id="PS51480">
    <property type="entry name" value="DHAL"/>
    <property type="match status" value="1"/>
</dbReference>
<dbReference type="GO" id="GO:0006071">
    <property type="term" value="P:glycerol metabolic process"/>
    <property type="evidence" value="ECO:0007669"/>
    <property type="project" value="InterPro"/>
</dbReference>
<dbReference type="InterPro" id="IPR033470">
    <property type="entry name" value="FakA-like_C"/>
</dbReference>
<dbReference type="InterPro" id="IPR050270">
    <property type="entry name" value="DegV_domain_contain"/>
</dbReference>
<dbReference type="EMBL" id="CAESAN010000070">
    <property type="protein sequence ID" value="CAB4344461.1"/>
    <property type="molecule type" value="Genomic_DNA"/>
</dbReference>
<dbReference type="InterPro" id="IPR048394">
    <property type="entry name" value="FakA-like_M"/>
</dbReference>
<proteinExistence type="predicted"/>
<dbReference type="AlphaFoldDB" id="A0A6J5ZPN2"/>
<evidence type="ECO:0000313" key="2">
    <source>
        <dbReference type="EMBL" id="CAB4344461.1"/>
    </source>
</evidence>
<dbReference type="PANTHER" id="PTHR33434">
    <property type="entry name" value="DEGV DOMAIN-CONTAINING PROTEIN DR_1986-RELATED"/>
    <property type="match status" value="1"/>
</dbReference>
<sequence length="555" mass="58332">MPQSDSHSSLLRFRSILRGALAALEERRSEINDLNVFPVADGDTGDNMVLTIQGCLSELDRLAEESGDRSLDEIGREEIVDLVARAALLSARGNSGVILSQLIRGAAEELISRPGVLVDPVLIAMAMQRAAERAYASVREPTEGTILTVMADMAAAVTAKLAELEPMPADATPEDQNARIADLLEVAVIEGEASVKRSPDLLPVLKTAGVVDSGGYGVVVLFAGCVAALRGEHGLSVARHTAPARTTQPEHHSSTFRYCTNFAVTANSGSKLGSHDGYVDALESIGDSVLLVGDQVTLRVHIHTDEPERATALFIDQGNVSRLDVADMSAQIAERDERLAADSGPGARCGTLAIVAGPGIAALYRSMGAHVLDGGETLNPSTYEILAGIHSVPTEEVVVLPNSRNVFMAAQAAAEMSERVVHVVESSEMQAGLAAMVASESSRPAAENAAQMTELLGAVRTGSVAMAARADGEGRFEEGEAVGYVGDELLAWGQPETTLKAVLDELAAEAEIVSIFSGVDAPLGDDQVAKLVAPDVELELHDGGQPSRWWLLSAE</sequence>
<name>A0A6J5ZPN2_9ZZZZ</name>
<organism evidence="2">
    <name type="scientific">freshwater metagenome</name>
    <dbReference type="NCBI Taxonomy" id="449393"/>
    <lineage>
        <taxon>unclassified sequences</taxon>
        <taxon>metagenomes</taxon>
        <taxon>ecological metagenomes</taxon>
    </lineage>
</organism>
<dbReference type="NCBIfam" id="TIGR03599">
    <property type="entry name" value="YloV"/>
    <property type="match status" value="1"/>
</dbReference>
<dbReference type="InterPro" id="IPR019986">
    <property type="entry name" value="YloV-like"/>
</dbReference>
<dbReference type="Gene3D" id="1.25.40.340">
    <property type="match status" value="1"/>
</dbReference>
<dbReference type="InterPro" id="IPR004007">
    <property type="entry name" value="DhaL_dom"/>
</dbReference>
<reference evidence="2" key="1">
    <citation type="submission" date="2020-05" db="EMBL/GenBank/DDBJ databases">
        <authorList>
            <person name="Chiriac C."/>
            <person name="Salcher M."/>
            <person name="Ghai R."/>
            <person name="Kavagutti S V."/>
        </authorList>
    </citation>
    <scope>NUCLEOTIDE SEQUENCE</scope>
</reference>
<dbReference type="GO" id="GO:0004371">
    <property type="term" value="F:glycerone kinase activity"/>
    <property type="evidence" value="ECO:0007669"/>
    <property type="project" value="InterPro"/>
</dbReference>
<evidence type="ECO:0000259" key="1">
    <source>
        <dbReference type="PROSITE" id="PS51480"/>
    </source>
</evidence>
<feature type="domain" description="DhaL" evidence="1">
    <location>
        <begin position="11"/>
        <end position="227"/>
    </location>
</feature>
<dbReference type="Pfam" id="PF13684">
    <property type="entry name" value="FakA-like_C"/>
    <property type="match status" value="1"/>
</dbReference>
<accession>A0A6J5ZPN2</accession>
<dbReference type="SUPFAM" id="SSF101473">
    <property type="entry name" value="DhaL-like"/>
    <property type="match status" value="1"/>
</dbReference>
<dbReference type="SMART" id="SM01120">
    <property type="entry name" value="Dak2"/>
    <property type="match status" value="1"/>
</dbReference>